<protein>
    <submittedName>
        <fullName evidence="6">Uncharacterized protein</fullName>
    </submittedName>
</protein>
<dbReference type="EMBL" id="LR999454">
    <property type="protein sequence ID" value="CAE6046064.1"/>
    <property type="molecule type" value="Genomic_DNA"/>
</dbReference>
<dbReference type="Proteomes" id="UP000682877">
    <property type="component" value="Chromosome 4"/>
</dbReference>
<feature type="region of interest" description="Disordered" evidence="5">
    <location>
        <begin position="1"/>
        <end position="58"/>
    </location>
</feature>
<dbReference type="CDD" id="cd11444">
    <property type="entry name" value="bHLH_AtIBH1_like"/>
    <property type="match status" value="1"/>
</dbReference>
<dbReference type="PANTHER" id="PTHR33124:SF68">
    <property type="entry name" value="TRANSCRIPTION FACTOR PAR1"/>
    <property type="match status" value="1"/>
</dbReference>
<sequence length="288" mass="32974">MEETLATPDTTRRSLSPSCSAAVKSRAAGFERRTKRRLSETNASVREDREEEEEEEDEVKEKIEALQRIIPGGTALGVDALFEETAGYIMSLQCQIKTIKVLTSFLQRVDQEDMKFGDETVAEVAELKKVLMDKGESFESLRKVRGEIEKRVRDLDWRTGVLEVKEVEEKSKNLRVEEDFRGIDVGELGNCRSEKNFTEEALSESQKMAMEMELNKVEEAKKTLALLNERNLEPTNGVRATKDVACMVMERFTWMENYSGSGCCWFSWSCWFGGSDIVRMLFKTNVIW</sequence>
<gene>
    <name evidence="6" type="ORF">AARE701A_LOCUS11254</name>
</gene>
<dbReference type="AlphaFoldDB" id="A0A8S2ADF4"/>
<evidence type="ECO:0000256" key="4">
    <source>
        <dbReference type="ARBA" id="ARBA00023242"/>
    </source>
</evidence>
<evidence type="ECO:0000256" key="1">
    <source>
        <dbReference type="ARBA" id="ARBA00004123"/>
    </source>
</evidence>
<comment type="subcellular location">
    <subcellularLocation>
        <location evidence="1">Nucleus</location>
    </subcellularLocation>
</comment>
<accession>A0A8S2ADF4</accession>
<evidence type="ECO:0000256" key="5">
    <source>
        <dbReference type="SAM" id="MobiDB-lite"/>
    </source>
</evidence>
<dbReference type="GO" id="GO:0006355">
    <property type="term" value="P:regulation of DNA-templated transcription"/>
    <property type="evidence" value="ECO:0007669"/>
    <property type="project" value="InterPro"/>
</dbReference>
<keyword evidence="4" id="KW-0539">Nucleus</keyword>
<keyword evidence="2" id="KW-0805">Transcription regulation</keyword>
<evidence type="ECO:0000313" key="6">
    <source>
        <dbReference type="EMBL" id="CAE6046064.1"/>
    </source>
</evidence>
<dbReference type="PANTHER" id="PTHR33124">
    <property type="entry name" value="TRANSCRIPTION FACTOR IBH1-LIKE 1"/>
    <property type="match status" value="1"/>
</dbReference>
<evidence type="ECO:0000256" key="3">
    <source>
        <dbReference type="ARBA" id="ARBA00023163"/>
    </source>
</evidence>
<reference evidence="6" key="1">
    <citation type="submission" date="2021-01" db="EMBL/GenBank/DDBJ databases">
        <authorList>
            <person name="Bezrukov I."/>
        </authorList>
    </citation>
    <scope>NUCLEOTIDE SEQUENCE</scope>
</reference>
<proteinExistence type="predicted"/>
<organism evidence="6 7">
    <name type="scientific">Arabidopsis arenosa</name>
    <name type="common">Sand rock-cress</name>
    <name type="synonym">Cardaminopsis arenosa</name>
    <dbReference type="NCBI Taxonomy" id="38785"/>
    <lineage>
        <taxon>Eukaryota</taxon>
        <taxon>Viridiplantae</taxon>
        <taxon>Streptophyta</taxon>
        <taxon>Embryophyta</taxon>
        <taxon>Tracheophyta</taxon>
        <taxon>Spermatophyta</taxon>
        <taxon>Magnoliopsida</taxon>
        <taxon>eudicotyledons</taxon>
        <taxon>Gunneridae</taxon>
        <taxon>Pentapetalae</taxon>
        <taxon>rosids</taxon>
        <taxon>malvids</taxon>
        <taxon>Brassicales</taxon>
        <taxon>Brassicaceae</taxon>
        <taxon>Camelineae</taxon>
        <taxon>Arabidopsis</taxon>
    </lineage>
</organism>
<evidence type="ECO:0000256" key="2">
    <source>
        <dbReference type="ARBA" id="ARBA00023015"/>
    </source>
</evidence>
<keyword evidence="3" id="KW-0804">Transcription</keyword>
<dbReference type="InterPro" id="IPR044660">
    <property type="entry name" value="IBH1-like"/>
</dbReference>
<name>A0A8S2ADF4_ARAAE</name>
<feature type="compositionally biased region" description="Acidic residues" evidence="5">
    <location>
        <begin position="49"/>
        <end position="58"/>
    </location>
</feature>
<dbReference type="GO" id="GO:0005634">
    <property type="term" value="C:nucleus"/>
    <property type="evidence" value="ECO:0007669"/>
    <property type="project" value="UniProtKB-SubCell"/>
</dbReference>
<feature type="compositionally biased region" description="Polar residues" evidence="5">
    <location>
        <begin position="7"/>
        <end position="19"/>
    </location>
</feature>
<evidence type="ECO:0000313" key="7">
    <source>
        <dbReference type="Proteomes" id="UP000682877"/>
    </source>
</evidence>
<keyword evidence="7" id="KW-1185">Reference proteome</keyword>
<dbReference type="InterPro" id="IPR044549">
    <property type="entry name" value="bHLH_AtIBH1-like"/>
</dbReference>